<dbReference type="GO" id="GO:0043457">
    <property type="term" value="P:regulation of cellular respiration"/>
    <property type="evidence" value="ECO:0007669"/>
    <property type="project" value="InterPro"/>
</dbReference>
<evidence type="ECO:0000313" key="2">
    <source>
        <dbReference type="EMBL" id="KAI5411469.1"/>
    </source>
</evidence>
<evidence type="ECO:0000313" key="3">
    <source>
        <dbReference type="Proteomes" id="UP001058974"/>
    </source>
</evidence>
<dbReference type="AlphaFoldDB" id="A0A9D4X0V1"/>
<organism evidence="2 3">
    <name type="scientific">Pisum sativum</name>
    <name type="common">Garden pea</name>
    <name type="synonym">Lathyrus oleraceus</name>
    <dbReference type="NCBI Taxonomy" id="3888"/>
    <lineage>
        <taxon>Eukaryota</taxon>
        <taxon>Viridiplantae</taxon>
        <taxon>Streptophyta</taxon>
        <taxon>Embryophyta</taxon>
        <taxon>Tracheophyta</taxon>
        <taxon>Spermatophyta</taxon>
        <taxon>Magnoliopsida</taxon>
        <taxon>eudicotyledons</taxon>
        <taxon>Gunneridae</taxon>
        <taxon>Pentapetalae</taxon>
        <taxon>rosids</taxon>
        <taxon>fabids</taxon>
        <taxon>Fabales</taxon>
        <taxon>Fabaceae</taxon>
        <taxon>Papilionoideae</taxon>
        <taxon>50 kb inversion clade</taxon>
        <taxon>NPAAA clade</taxon>
        <taxon>Hologalegina</taxon>
        <taxon>IRL clade</taxon>
        <taxon>Fabeae</taxon>
        <taxon>Lathyrus</taxon>
    </lineage>
</organism>
<dbReference type="PANTHER" id="PTHR47188:SF1">
    <property type="entry name" value="PROTEIN TAR1"/>
    <property type="match status" value="1"/>
</dbReference>
<name>A0A9D4X0V1_PEA</name>
<evidence type="ECO:0008006" key="4">
    <source>
        <dbReference type="Google" id="ProtNLM"/>
    </source>
</evidence>
<protein>
    <recommendedName>
        <fullName evidence="4">Senescence-associated protein</fullName>
    </recommendedName>
</protein>
<feature type="region of interest" description="Disordered" evidence="1">
    <location>
        <begin position="224"/>
        <end position="246"/>
    </location>
</feature>
<comment type="caution">
    <text evidence="2">The sequence shown here is derived from an EMBL/GenBank/DDBJ whole genome shotgun (WGS) entry which is preliminary data.</text>
</comment>
<sequence>MLDAQGRGPERPVPNPSPDRHAATRFHRGRSSSSPPTADGFETGTLVPNPQSQSFSRGYGSILPISLAYIVPLTRDERFARQYRCGPPPEFPLASPRSGIVHHLSSPDRYALTRTLHKRSGSVGGATHKRIPPISFLASYGFTRPLTRTHVRLLGPCFKTGQMASPQADARSTQVQKHAESAHAAIYNSDDDVSASILTTQAWATITIRIGQCLESIVGPAQTVPHSTETHRRPPSASLPIISSTL</sequence>
<evidence type="ECO:0000256" key="1">
    <source>
        <dbReference type="SAM" id="MobiDB-lite"/>
    </source>
</evidence>
<reference evidence="2 3" key="1">
    <citation type="journal article" date="2022" name="Nat. Genet.">
        <title>Improved pea reference genome and pan-genome highlight genomic features and evolutionary characteristics.</title>
        <authorList>
            <person name="Yang T."/>
            <person name="Liu R."/>
            <person name="Luo Y."/>
            <person name="Hu S."/>
            <person name="Wang D."/>
            <person name="Wang C."/>
            <person name="Pandey M.K."/>
            <person name="Ge S."/>
            <person name="Xu Q."/>
            <person name="Li N."/>
            <person name="Li G."/>
            <person name="Huang Y."/>
            <person name="Saxena R.K."/>
            <person name="Ji Y."/>
            <person name="Li M."/>
            <person name="Yan X."/>
            <person name="He Y."/>
            <person name="Liu Y."/>
            <person name="Wang X."/>
            <person name="Xiang C."/>
            <person name="Varshney R.K."/>
            <person name="Ding H."/>
            <person name="Gao S."/>
            <person name="Zong X."/>
        </authorList>
    </citation>
    <scope>NUCLEOTIDE SEQUENCE [LARGE SCALE GENOMIC DNA]</scope>
    <source>
        <strain evidence="2 3">cv. Zhongwan 6</strain>
    </source>
</reference>
<dbReference type="EMBL" id="JAMSHJ010000005">
    <property type="protein sequence ID" value="KAI5411469.1"/>
    <property type="molecule type" value="Genomic_DNA"/>
</dbReference>
<proteinExistence type="predicted"/>
<dbReference type="InterPro" id="IPR044792">
    <property type="entry name" value="TAR1"/>
</dbReference>
<accession>A0A9D4X0V1</accession>
<keyword evidence="3" id="KW-1185">Reference proteome</keyword>
<dbReference type="Proteomes" id="UP001058974">
    <property type="component" value="Chromosome 5"/>
</dbReference>
<gene>
    <name evidence="2" type="ORF">KIW84_056518</name>
</gene>
<dbReference type="PANTHER" id="PTHR47188">
    <property type="entry name" value="PROTEIN TAR1"/>
    <property type="match status" value="1"/>
</dbReference>
<feature type="region of interest" description="Disordered" evidence="1">
    <location>
        <begin position="1"/>
        <end position="53"/>
    </location>
</feature>
<dbReference type="Gramene" id="Psat05G0651800-T1">
    <property type="protein sequence ID" value="KAI5411469.1"/>
    <property type="gene ID" value="KIW84_056518"/>
</dbReference>